<name>A0A202E3V9_9EURY</name>
<dbReference type="RefSeq" id="WP_054861943.1">
    <property type="nucleotide sequence ID" value="NZ_MWPH01000005.1"/>
</dbReference>
<dbReference type="EMBL" id="MWPH01000005">
    <property type="protein sequence ID" value="OVE82973.1"/>
    <property type="molecule type" value="Genomic_DNA"/>
</dbReference>
<comment type="caution">
    <text evidence="1">The sequence shown here is derived from an EMBL/GenBank/DDBJ whole genome shotgun (WGS) entry which is preliminary data.</text>
</comment>
<evidence type="ECO:0000313" key="1">
    <source>
        <dbReference type="EMBL" id="OVE82973.1"/>
    </source>
</evidence>
<dbReference type="AlphaFoldDB" id="A0A202E3V9"/>
<dbReference type="OrthoDB" id="198190at2157"/>
<evidence type="ECO:0000313" key="2">
    <source>
        <dbReference type="Proteomes" id="UP000196084"/>
    </source>
</evidence>
<dbReference type="Proteomes" id="UP000196084">
    <property type="component" value="Unassembled WGS sequence"/>
</dbReference>
<keyword evidence="2" id="KW-1185">Reference proteome</keyword>
<accession>A0A202E3V9</accession>
<proteinExistence type="predicted"/>
<gene>
    <name evidence="1" type="ORF">B2G88_18475</name>
</gene>
<organism evidence="1 2">
    <name type="scientific">Natronolimnobius baerhuensis</name>
    <dbReference type="NCBI Taxonomy" id="253108"/>
    <lineage>
        <taxon>Archaea</taxon>
        <taxon>Methanobacteriati</taxon>
        <taxon>Methanobacteriota</taxon>
        <taxon>Stenosarchaea group</taxon>
        <taxon>Halobacteria</taxon>
        <taxon>Halobacteriales</taxon>
        <taxon>Natrialbaceae</taxon>
        <taxon>Natronolimnobius</taxon>
    </lineage>
</organism>
<protein>
    <submittedName>
        <fullName evidence="1">Uncharacterized protein</fullName>
    </submittedName>
</protein>
<reference evidence="1 2" key="1">
    <citation type="submission" date="2017-02" db="EMBL/GenBank/DDBJ databases">
        <title>Natronthermophilus aegyptiacus gen. nov.,sp. nov., an aerobic, extremely halophilic alkalithermophilic archaeon isolated from the athalassohaline Wadi An Natrun, Egypt.</title>
        <authorList>
            <person name="Zhao B."/>
        </authorList>
    </citation>
    <scope>NUCLEOTIDE SEQUENCE [LARGE SCALE GENOMIC DNA]</scope>
    <source>
        <strain evidence="1 2">CGMCC 1.3597</strain>
    </source>
</reference>
<sequence length="299" mass="33714">MTSERATIRPVTLGRLTELTYICESASKTTEAIEERLHVSHRRARETVLEATRIGLLSEQNSEDEPEYYTTPVGERFLDTIKAKEWTQADEILAVRSPHYGTFLDALDELSPASQNEILDYLESELEYSPYSFNQTGIEIVGDWGERLGGIQRNAFTGKYYVVESNDVPANFQFVFLEEYDSLEETAGVDLRQRYLSIPRLRERTCERLQCSRGAFDSALATLCQENVGKLELSGAPLDTAAKESVLGIKEIALADGDSLVSTSQSTQQVMAGLEQFDKQYYYLAVYDRDITFTSNSNQ</sequence>